<dbReference type="InterPro" id="IPR054470">
    <property type="entry name" value="FIMAH_dom"/>
</dbReference>
<comment type="caution">
    <text evidence="5">The sequence shown here is derived from an EMBL/GenBank/DDBJ whole genome shotgun (WGS) entry which is preliminary data.</text>
</comment>
<keyword evidence="2" id="KW-0812">Transmembrane</keyword>
<keyword evidence="1" id="KW-0732">Signal</keyword>
<dbReference type="Proteomes" id="UP000282311">
    <property type="component" value="Unassembled WGS sequence"/>
</dbReference>
<evidence type="ECO:0000259" key="4">
    <source>
        <dbReference type="Pfam" id="PF22888"/>
    </source>
</evidence>
<accession>A0A3B0CLH5</accession>
<sequence>MEVFVVNPKKLPHTQGRSSWRRVRLEAFQIKRRNMFLVWPLVFFLSFFSLEWNGLTLSPQKVAAAAVVVLDDDASQLAGSGWSVTSASSGTYITDHTGTLPNPNGVMMKPVPEGQYLIYGDEVAAAANKYTFMTKVFPIGAGPWLLEFDARIDDLIEVNEAPTLGIIRGLSFEVKAAGKTVKVTLQRDKVLVKSSSILVADYEHLIPDDGLFHRWGIAYDGSGKMLLSIDEMRIVSFNIAPPVSSGADSLKIINTSMNSVSGHNEVYLDHLKMTVGELPQWAQVEPRIKALSASPYSDSQEVVLGGGVDDIPPNWLSGGELEIRTKLIQDDQIIAQISQILSSTRFQIALAPGGQSGIMTAKAELYYKSRKVNELTSDFYVYSSVHKVNPGDALVSVPGSVYMYDDMIWLEDSQGLKAPYAGWKTGKYHDLGSNEDELWIANEPGAHSLELPLELQGRYAVYVGYVAKAGGFQVSYGEEASGQVEGISTVTGTTYGLKAIEEQFLFAGQFAGERIRITPLPGQQAFITYFKLRSLTAEELTLYDSQSEGAAGKRTIYNNDGFSNFFQGFFPTTSKLEEKGVEIYAGKDVGQIDWQLLATFTLNHNSLYAGVPFAGSEAYESQMRDGDKLARQQITAINASGRSPLQIVAEKADQLGLKTNASLRMNAVYDPATNGYLNGAVYYNQMLPYRIADKNGTVNFRVDYGNLAVREYMKNVLLEAAAFPGVDGINLDFGRYPNLFGYKSELTDAYLLQYGIEPKNETSAAGLERWDRYKAEVITQMLRELQQALPTKQITVRFPYDGYKQYGLDIDAWIAEEVVDMIIPTTLSHEQFFDITPFVEAVGDSAVQLYIGTTHSLSGHDLTKAEEDLIKQGIPVNRASTVMSELQYRLRAYDAYQAGADGIYVFNNWSGNNSLNKIGDKIDIEKWHHFAYPADLVTNLIEAEAPVPGANSKPLTRNLTVATLLNTAVGGTLRAVDADGDELTYSLVANGQKGTASVTDSAYGTFSYLPNLGQTGLDTVTFRVYDGHEYSLPATITVTIEPVHVNGMLLSVGHFAAENEIQSSFAVNLKYRLDLIQLLLNQGAEQQAVAYMEDFNRYIKDPSVRALNLLSTTAAQVLEQQANAFILALNTIR</sequence>
<keyword evidence="2" id="KW-1133">Transmembrane helix</keyword>
<dbReference type="Gene3D" id="2.60.40.3440">
    <property type="match status" value="1"/>
</dbReference>
<dbReference type="PANTHER" id="PTHR43405">
    <property type="entry name" value="GLYCOSYL HYDROLASE DIGH"/>
    <property type="match status" value="1"/>
</dbReference>
<dbReference type="Pfam" id="PF22888">
    <property type="entry name" value="FIMAH"/>
    <property type="match status" value="1"/>
</dbReference>
<reference evidence="5 6" key="1">
    <citation type="journal article" date="2007" name="Int. J. Syst. Evol. Microbiol.">
        <title>Paenibacillus ginsengarvi sp. nov., isolated from soil from ginseng cultivation.</title>
        <authorList>
            <person name="Yoon M.H."/>
            <person name="Ten L.N."/>
            <person name="Im W.T."/>
        </authorList>
    </citation>
    <scope>NUCLEOTIDE SEQUENCE [LARGE SCALE GENOMIC DNA]</scope>
    <source>
        <strain evidence="5 6">KCTC 13059</strain>
    </source>
</reference>
<feature type="domain" description="Glycosyl hydrolase-like 10" evidence="3">
    <location>
        <begin position="602"/>
        <end position="826"/>
    </location>
</feature>
<protein>
    <submittedName>
        <fullName evidence="5">Uncharacterized protein</fullName>
    </submittedName>
</protein>
<dbReference type="EMBL" id="RBAH01000002">
    <property type="protein sequence ID" value="RKN86243.1"/>
    <property type="molecule type" value="Genomic_DNA"/>
</dbReference>
<dbReference type="InterPro" id="IPR052177">
    <property type="entry name" value="Divisome_Glycosyl_Hydrolase"/>
</dbReference>
<evidence type="ECO:0000256" key="2">
    <source>
        <dbReference type="SAM" id="Phobius"/>
    </source>
</evidence>
<dbReference type="Pfam" id="PF02638">
    <property type="entry name" value="GHL10"/>
    <property type="match status" value="1"/>
</dbReference>
<evidence type="ECO:0000259" key="3">
    <source>
        <dbReference type="Pfam" id="PF02638"/>
    </source>
</evidence>
<dbReference type="Pfam" id="PF17963">
    <property type="entry name" value="Big_9"/>
    <property type="match status" value="1"/>
</dbReference>
<evidence type="ECO:0000313" key="6">
    <source>
        <dbReference type="Proteomes" id="UP000282311"/>
    </source>
</evidence>
<proteinExistence type="predicted"/>
<keyword evidence="2" id="KW-0472">Membrane</keyword>
<name>A0A3B0CLH5_9BACL</name>
<dbReference type="PANTHER" id="PTHR43405:SF1">
    <property type="entry name" value="GLYCOSYL HYDROLASE DIGH"/>
    <property type="match status" value="1"/>
</dbReference>
<keyword evidence="6" id="KW-1185">Reference proteome</keyword>
<dbReference type="InterPro" id="IPR003790">
    <property type="entry name" value="GHL10"/>
</dbReference>
<feature type="transmembrane region" description="Helical" evidence="2">
    <location>
        <begin position="34"/>
        <end position="52"/>
    </location>
</feature>
<gene>
    <name evidence="5" type="ORF">D7M11_04325</name>
</gene>
<evidence type="ECO:0000313" key="5">
    <source>
        <dbReference type="EMBL" id="RKN86243.1"/>
    </source>
</evidence>
<evidence type="ECO:0000256" key="1">
    <source>
        <dbReference type="ARBA" id="ARBA00022729"/>
    </source>
</evidence>
<feature type="domain" description="FIMAH" evidence="4">
    <location>
        <begin position="1047"/>
        <end position="1126"/>
    </location>
</feature>
<dbReference type="AlphaFoldDB" id="A0A3B0CLH5"/>
<dbReference type="Gene3D" id="3.20.20.80">
    <property type="entry name" value="Glycosidases"/>
    <property type="match status" value="1"/>
</dbReference>
<organism evidence="5 6">
    <name type="scientific">Paenibacillus ginsengarvi</name>
    <dbReference type="NCBI Taxonomy" id="400777"/>
    <lineage>
        <taxon>Bacteria</taxon>
        <taxon>Bacillati</taxon>
        <taxon>Bacillota</taxon>
        <taxon>Bacilli</taxon>
        <taxon>Bacillales</taxon>
        <taxon>Paenibacillaceae</taxon>
        <taxon>Paenibacillus</taxon>
    </lineage>
</organism>